<dbReference type="EMBL" id="ABJB010873175">
    <property type="status" value="NOT_ANNOTATED_CDS"/>
    <property type="molecule type" value="Genomic_DNA"/>
</dbReference>
<reference evidence="2" key="2">
    <citation type="submission" date="2020-05" db="UniProtKB">
        <authorList>
            <consortium name="EnsemblMetazoa"/>
        </authorList>
    </citation>
    <scope>IDENTIFICATION</scope>
    <source>
        <strain evidence="2">wikel</strain>
    </source>
</reference>
<dbReference type="VEuPathDB" id="VectorBase:ISCI019213"/>
<evidence type="ECO:0000313" key="1">
    <source>
        <dbReference type="EMBL" id="EEC09046.1"/>
    </source>
</evidence>
<sequence length="160" mass="17998">MLPEEEFLTKDEAVVAQARYKSETADLALGQRDEAAQTTEEFQADIDRLLKLEIEVRAELAKLQGLGADPPSPGTLVVDARETMKTVGEQSIMDFFVSSKAPEKEKQEKGKVTTLLRAIGAHFYEAVIISPRFEQIFYPTSETVRVEKGFDKNDFRQNID</sequence>
<dbReference type="InParanoid" id="B7PR24"/>
<reference evidence="1 3" key="1">
    <citation type="submission" date="2008-03" db="EMBL/GenBank/DDBJ databases">
        <title>Annotation of Ixodes scapularis.</title>
        <authorList>
            <consortium name="Ixodes scapularis Genome Project Consortium"/>
            <person name="Caler E."/>
            <person name="Hannick L.I."/>
            <person name="Bidwell S."/>
            <person name="Joardar V."/>
            <person name="Thiagarajan M."/>
            <person name="Amedeo P."/>
            <person name="Galinsky K.J."/>
            <person name="Schobel S."/>
            <person name="Inman J."/>
            <person name="Hostetler J."/>
            <person name="Miller J."/>
            <person name="Hammond M."/>
            <person name="Megy K."/>
            <person name="Lawson D."/>
            <person name="Kodira C."/>
            <person name="Sutton G."/>
            <person name="Meyer J."/>
            <person name="Hill C.A."/>
            <person name="Birren B."/>
            <person name="Nene V."/>
            <person name="Collins F."/>
            <person name="Alarcon-Chaidez F."/>
            <person name="Wikel S."/>
            <person name="Strausberg R."/>
        </authorList>
    </citation>
    <scope>NUCLEOTIDE SEQUENCE [LARGE SCALE GENOMIC DNA]</scope>
    <source>
        <strain evidence="3">Wikel</strain>
        <strain evidence="1">Wikel colony</strain>
    </source>
</reference>
<protein>
    <submittedName>
        <fullName evidence="1 2">Uncharacterized protein</fullName>
    </submittedName>
</protein>
<evidence type="ECO:0000313" key="3">
    <source>
        <dbReference type="Proteomes" id="UP000001555"/>
    </source>
</evidence>
<dbReference type="HOGENOM" id="CLU_1654063_0_0_1"/>
<dbReference type="AlphaFoldDB" id="B7PR24"/>
<organism>
    <name type="scientific">Ixodes scapularis</name>
    <name type="common">Black-legged tick</name>
    <name type="synonym">Deer tick</name>
    <dbReference type="NCBI Taxonomy" id="6945"/>
    <lineage>
        <taxon>Eukaryota</taxon>
        <taxon>Metazoa</taxon>
        <taxon>Ecdysozoa</taxon>
        <taxon>Arthropoda</taxon>
        <taxon>Chelicerata</taxon>
        <taxon>Arachnida</taxon>
        <taxon>Acari</taxon>
        <taxon>Parasitiformes</taxon>
        <taxon>Ixodida</taxon>
        <taxon>Ixodoidea</taxon>
        <taxon>Ixodidae</taxon>
        <taxon>Ixodinae</taxon>
        <taxon>Ixodes</taxon>
    </lineage>
</organism>
<accession>B7PR24</accession>
<proteinExistence type="predicted"/>
<dbReference type="Proteomes" id="UP000001555">
    <property type="component" value="Unassembled WGS sequence"/>
</dbReference>
<dbReference type="PaxDb" id="6945-B7PR24"/>
<dbReference type="EMBL" id="DS769326">
    <property type="protein sequence ID" value="EEC09046.1"/>
    <property type="molecule type" value="Genomic_DNA"/>
</dbReference>
<keyword evidence="3" id="KW-1185">Reference proteome</keyword>
<evidence type="ECO:0000313" key="2">
    <source>
        <dbReference type="EnsemblMetazoa" id="ISCW019213-PA"/>
    </source>
</evidence>
<dbReference type="VEuPathDB" id="VectorBase:ISCW019213"/>
<gene>
    <name evidence="1" type="ORF">IscW_ISCW019213</name>
</gene>
<name>B7PR24_IXOSC</name>
<dbReference type="EnsemblMetazoa" id="ISCW019213-RA">
    <property type="protein sequence ID" value="ISCW019213-PA"/>
    <property type="gene ID" value="ISCW019213"/>
</dbReference>